<organism evidence="1 5">
    <name type="scientific">Araneus ventricosus</name>
    <name type="common">Orbweaver spider</name>
    <name type="synonym">Epeira ventricosa</name>
    <dbReference type="NCBI Taxonomy" id="182803"/>
    <lineage>
        <taxon>Eukaryota</taxon>
        <taxon>Metazoa</taxon>
        <taxon>Ecdysozoa</taxon>
        <taxon>Arthropoda</taxon>
        <taxon>Chelicerata</taxon>
        <taxon>Arachnida</taxon>
        <taxon>Araneae</taxon>
        <taxon>Araneomorphae</taxon>
        <taxon>Entelegynae</taxon>
        <taxon>Araneoidea</taxon>
        <taxon>Araneidae</taxon>
        <taxon>Araneus</taxon>
    </lineage>
</organism>
<dbReference type="EMBL" id="BGPR01194101">
    <property type="protein sequence ID" value="GBM99564.1"/>
    <property type="molecule type" value="Genomic_DNA"/>
</dbReference>
<sequence>KDLCAFSENSRILGWYPGRYGLAVRSWFRGQRVPGSKPDSTAYPPDLWALMHVKAYVEGQASSRWCGAEVWKGAPAEVSSSSSDRGAK</sequence>
<dbReference type="EMBL" id="BGPR01194103">
    <property type="protein sequence ID" value="GBM99573.1"/>
    <property type="molecule type" value="Genomic_DNA"/>
</dbReference>
<reference evidence="1 5" key="1">
    <citation type="journal article" date="2019" name="Sci. Rep.">
        <title>Orb-weaving spider Araneus ventricosus genome elucidates the spidroin gene catalogue.</title>
        <authorList>
            <person name="Kono N."/>
            <person name="Nakamura H."/>
            <person name="Ohtoshi R."/>
            <person name="Moran D.A.P."/>
            <person name="Shinohara A."/>
            <person name="Yoshida Y."/>
            <person name="Fujiwara M."/>
            <person name="Mori M."/>
            <person name="Tomita M."/>
            <person name="Arakawa K."/>
        </authorList>
    </citation>
    <scope>NUCLEOTIDE SEQUENCE [LARGE SCALE GENOMIC DNA]</scope>
</reference>
<dbReference type="EMBL" id="BGPR01194124">
    <property type="protein sequence ID" value="GBM99633.1"/>
    <property type="molecule type" value="Genomic_DNA"/>
</dbReference>
<accession>A0A4Y2KBH9</accession>
<keyword evidence="5" id="KW-1185">Reference proteome</keyword>
<protein>
    <submittedName>
        <fullName evidence="1">Uncharacterized protein</fullName>
    </submittedName>
</protein>
<evidence type="ECO:0000313" key="2">
    <source>
        <dbReference type="EMBL" id="GBM99573.1"/>
    </source>
</evidence>
<gene>
    <name evidence="3" type="ORF">AVEN_126708_1</name>
    <name evidence="1" type="ORF">AVEN_15648_1</name>
    <name evidence="2" type="ORF">AVEN_21491_1</name>
    <name evidence="4" type="ORF">AVEN_214963_1</name>
</gene>
<evidence type="ECO:0000313" key="3">
    <source>
        <dbReference type="EMBL" id="GBM99633.1"/>
    </source>
</evidence>
<feature type="non-terminal residue" evidence="1">
    <location>
        <position position="1"/>
    </location>
</feature>
<dbReference type="Proteomes" id="UP000499080">
    <property type="component" value="Unassembled WGS sequence"/>
</dbReference>
<evidence type="ECO:0000313" key="1">
    <source>
        <dbReference type="EMBL" id="GBM99564.1"/>
    </source>
</evidence>
<dbReference type="EMBL" id="BGPR01194135">
    <property type="protein sequence ID" value="GBM99665.1"/>
    <property type="molecule type" value="Genomic_DNA"/>
</dbReference>
<evidence type="ECO:0000313" key="4">
    <source>
        <dbReference type="EMBL" id="GBM99665.1"/>
    </source>
</evidence>
<comment type="caution">
    <text evidence="1">The sequence shown here is derived from an EMBL/GenBank/DDBJ whole genome shotgun (WGS) entry which is preliminary data.</text>
</comment>
<dbReference type="AlphaFoldDB" id="A0A4Y2KBH9"/>
<evidence type="ECO:0000313" key="5">
    <source>
        <dbReference type="Proteomes" id="UP000499080"/>
    </source>
</evidence>
<name>A0A4Y2KBH9_ARAVE</name>
<proteinExistence type="predicted"/>